<feature type="region of interest" description="Disordered" evidence="5">
    <location>
        <begin position="312"/>
        <end position="413"/>
    </location>
</feature>
<dbReference type="EMBL" id="SWLE01000008">
    <property type="protein sequence ID" value="TNM97157.1"/>
    <property type="molecule type" value="Genomic_DNA"/>
</dbReference>
<comment type="caution">
    <text evidence="7">The sequence shown here is derived from an EMBL/GenBank/DDBJ whole genome shotgun (WGS) entry which is preliminary data.</text>
</comment>
<feature type="compositionally biased region" description="Basic residues" evidence="5">
    <location>
        <begin position="403"/>
        <end position="413"/>
    </location>
</feature>
<sequence length="664" mass="71725">MDLSSLDPPLMGADLSQTFSAASRTCGHNDSMDLAKKPEWYHRPQVGCGPESGSPFRCRSSSSYGSLSTRLLPEQAPVHCRNMDQHLYRSRVQGSRWHQGCYGPSRTGSPVPESSGGDESDSDSDVIFLVSSTEEPLLCSPFIQDGVGPAASPVASPAASSAASPAASSLDDGPGCYRPLPLSSASPDSSYSDESSDSSVDVLLHRARPVVLLSELGAVYETRPDFSVDISSDDSDVIEVSLAPDKLRGAAPRSDEEEAPPTAVRRSSRIRRSASETPPFVRRTSRNRLERRAKNDAVGIYYESCESDDVVEGESRLSGSDDPAAQLRMLGGASRNRGDESGVHVETDRKLPQTASEPWREGSEPLSCGQNQQEEGGKAGADQKQKGAAPERRRSKTSANRKPTARWRRKRRLQVGPSAGFCPREPEIKLRYAEVKEEKKRKAGGFCPFVHVDKTACVIVNFQEDQESARSSPGRRRPVPHSVPGFVPNTSCFQLCRFSSDGECQAALLCCLCGQTANAMGLGDLHGPYRPSGPSGNQQNRWTDGAAGCNHSVVESPTRGDCSSLPKAPPECWIHEDCGIWAAGVFLVRGRLYGLEEAARLARETVCSVCQQTGAIMGCFLKSCSKGFHYRCAIQSGCVLNEDNFSVRCSEHKVTMGCNGPRVL</sequence>
<keyword evidence="3" id="KW-0863">Zinc-finger</keyword>
<keyword evidence="4" id="KW-0862">Zinc</keyword>
<keyword evidence="1" id="KW-0597">Phosphoprotein</keyword>
<dbReference type="GO" id="GO:0005634">
    <property type="term" value="C:nucleus"/>
    <property type="evidence" value="ECO:0007669"/>
    <property type="project" value="TreeGrafter"/>
</dbReference>
<dbReference type="PROSITE" id="PS51805">
    <property type="entry name" value="EPHD"/>
    <property type="match status" value="1"/>
</dbReference>
<dbReference type="Pfam" id="PF13771">
    <property type="entry name" value="zf-HC5HC2H"/>
    <property type="match status" value="1"/>
</dbReference>
<feature type="region of interest" description="Disordered" evidence="5">
    <location>
        <begin position="99"/>
        <end position="124"/>
    </location>
</feature>
<feature type="compositionally biased region" description="Basic and acidic residues" evidence="5">
    <location>
        <begin position="336"/>
        <end position="351"/>
    </location>
</feature>
<dbReference type="GO" id="GO:0006357">
    <property type="term" value="P:regulation of transcription by RNA polymerase II"/>
    <property type="evidence" value="ECO:0007669"/>
    <property type="project" value="TreeGrafter"/>
</dbReference>
<proteinExistence type="predicted"/>
<gene>
    <name evidence="7" type="ORF">fugu_015313</name>
</gene>
<feature type="compositionally biased region" description="Basic and acidic residues" evidence="5">
    <location>
        <begin position="375"/>
        <end position="392"/>
    </location>
</feature>
<dbReference type="GO" id="GO:0008270">
    <property type="term" value="F:zinc ion binding"/>
    <property type="evidence" value="ECO:0007669"/>
    <property type="project" value="UniProtKB-KW"/>
</dbReference>
<evidence type="ECO:0000259" key="6">
    <source>
        <dbReference type="PROSITE" id="PS51805"/>
    </source>
</evidence>
<dbReference type="SMART" id="SM00249">
    <property type="entry name" value="PHD"/>
    <property type="match status" value="1"/>
</dbReference>
<name>A0A4Z2BZ00_9TELE</name>
<keyword evidence="8" id="KW-1185">Reference proteome</keyword>
<organism evidence="7 8">
    <name type="scientific">Takifugu bimaculatus</name>
    <dbReference type="NCBI Taxonomy" id="433685"/>
    <lineage>
        <taxon>Eukaryota</taxon>
        <taxon>Metazoa</taxon>
        <taxon>Chordata</taxon>
        <taxon>Craniata</taxon>
        <taxon>Vertebrata</taxon>
        <taxon>Euteleostomi</taxon>
        <taxon>Actinopterygii</taxon>
        <taxon>Neopterygii</taxon>
        <taxon>Teleostei</taxon>
        <taxon>Neoteleostei</taxon>
        <taxon>Acanthomorphata</taxon>
        <taxon>Eupercaria</taxon>
        <taxon>Tetraodontiformes</taxon>
        <taxon>Tetradontoidea</taxon>
        <taxon>Tetraodontidae</taxon>
        <taxon>Takifugu</taxon>
    </lineage>
</organism>
<evidence type="ECO:0000313" key="7">
    <source>
        <dbReference type="EMBL" id="TNM97157.1"/>
    </source>
</evidence>
<dbReference type="InterPro" id="IPR052440">
    <property type="entry name" value="Trans_Reg/Chrom_Remod"/>
</dbReference>
<dbReference type="Proteomes" id="UP000516260">
    <property type="component" value="Chromosome 16"/>
</dbReference>
<evidence type="ECO:0000256" key="5">
    <source>
        <dbReference type="SAM" id="MobiDB-lite"/>
    </source>
</evidence>
<evidence type="ECO:0000256" key="2">
    <source>
        <dbReference type="ARBA" id="ARBA00022723"/>
    </source>
</evidence>
<evidence type="ECO:0000256" key="4">
    <source>
        <dbReference type="ARBA" id="ARBA00022833"/>
    </source>
</evidence>
<feature type="domain" description="PHD-type" evidence="6">
    <location>
        <begin position="550"/>
        <end position="653"/>
    </location>
</feature>
<feature type="compositionally biased region" description="Low complexity" evidence="5">
    <location>
        <begin position="150"/>
        <end position="169"/>
    </location>
</feature>
<dbReference type="PANTHER" id="PTHR14955:SF8">
    <property type="entry name" value="SI:CH211-165G14.1-RELATED"/>
    <property type="match status" value="1"/>
</dbReference>
<accession>A0A4Z2BZ00</accession>
<evidence type="ECO:0000256" key="3">
    <source>
        <dbReference type="ARBA" id="ARBA00022771"/>
    </source>
</evidence>
<dbReference type="Gene3D" id="3.30.40.10">
    <property type="entry name" value="Zinc/RING finger domain, C3HC4 (zinc finger)"/>
    <property type="match status" value="1"/>
</dbReference>
<dbReference type="InterPro" id="IPR034732">
    <property type="entry name" value="EPHD"/>
</dbReference>
<dbReference type="InterPro" id="IPR001965">
    <property type="entry name" value="Znf_PHD"/>
</dbReference>
<reference evidence="7 8" key="1">
    <citation type="submission" date="2019-04" db="EMBL/GenBank/DDBJ databases">
        <title>The sequence and de novo assembly of Takifugu bimaculatus genome using PacBio and Hi-C technologies.</title>
        <authorList>
            <person name="Xu P."/>
            <person name="Liu B."/>
            <person name="Zhou Z."/>
        </authorList>
    </citation>
    <scope>NUCLEOTIDE SEQUENCE [LARGE SCALE GENOMIC DNA]</scope>
    <source>
        <strain evidence="7">TB-2018</strain>
        <tissue evidence="7">Muscle</tissue>
    </source>
</reference>
<feature type="region of interest" description="Disordered" evidence="5">
    <location>
        <begin position="150"/>
        <end position="196"/>
    </location>
</feature>
<dbReference type="InterPro" id="IPR013083">
    <property type="entry name" value="Znf_RING/FYVE/PHD"/>
</dbReference>
<protein>
    <recommendedName>
        <fullName evidence="6">PHD-type domain-containing protein</fullName>
    </recommendedName>
</protein>
<feature type="compositionally biased region" description="Low complexity" evidence="5">
    <location>
        <begin position="183"/>
        <end position="196"/>
    </location>
</feature>
<evidence type="ECO:0000256" key="1">
    <source>
        <dbReference type="ARBA" id="ARBA00022553"/>
    </source>
</evidence>
<dbReference type="PANTHER" id="PTHR14955">
    <property type="entry name" value="RETINOIC ACID INDUCED 1/TRANSCRIPTION FACTOR 20"/>
    <property type="match status" value="1"/>
</dbReference>
<dbReference type="AlphaFoldDB" id="A0A4Z2BZ00"/>
<feature type="region of interest" description="Disordered" evidence="5">
    <location>
        <begin position="243"/>
        <end position="288"/>
    </location>
</feature>
<keyword evidence="2" id="KW-0479">Metal-binding</keyword>
<evidence type="ECO:0000313" key="8">
    <source>
        <dbReference type="Proteomes" id="UP000516260"/>
    </source>
</evidence>